<dbReference type="Pfam" id="PF01467">
    <property type="entry name" value="CTP_transf_like"/>
    <property type="match status" value="1"/>
</dbReference>
<keyword evidence="5 11" id="KW-0808">Transferase</keyword>
<keyword evidence="9 11" id="KW-0520">NAD</keyword>
<keyword evidence="4 11" id="KW-0662">Pyridine nucleotide biosynthesis</keyword>
<organism evidence="13 14">
    <name type="scientific">Methylocaldum szegediense</name>
    <dbReference type="NCBI Taxonomy" id="73780"/>
    <lineage>
        <taxon>Bacteria</taxon>
        <taxon>Pseudomonadati</taxon>
        <taxon>Pseudomonadota</taxon>
        <taxon>Gammaproteobacteria</taxon>
        <taxon>Methylococcales</taxon>
        <taxon>Methylococcaceae</taxon>
        <taxon>Methylocaldum</taxon>
    </lineage>
</organism>
<dbReference type="NCBIfam" id="NF000840">
    <property type="entry name" value="PRK00071.1-3"/>
    <property type="match status" value="1"/>
</dbReference>
<dbReference type="PANTHER" id="PTHR39321">
    <property type="entry name" value="NICOTINATE-NUCLEOTIDE ADENYLYLTRANSFERASE-RELATED"/>
    <property type="match status" value="1"/>
</dbReference>
<evidence type="ECO:0000256" key="7">
    <source>
        <dbReference type="ARBA" id="ARBA00022741"/>
    </source>
</evidence>
<evidence type="ECO:0000259" key="12">
    <source>
        <dbReference type="Pfam" id="PF01467"/>
    </source>
</evidence>
<evidence type="ECO:0000313" key="14">
    <source>
        <dbReference type="Proteomes" id="UP001162030"/>
    </source>
</evidence>
<evidence type="ECO:0000256" key="8">
    <source>
        <dbReference type="ARBA" id="ARBA00022840"/>
    </source>
</evidence>
<dbReference type="NCBIfam" id="NF000839">
    <property type="entry name" value="PRK00071.1-1"/>
    <property type="match status" value="1"/>
</dbReference>
<reference evidence="13 14" key="1">
    <citation type="submission" date="2023-03" db="EMBL/GenBank/DDBJ databases">
        <authorList>
            <person name="Pearce D."/>
        </authorList>
    </citation>
    <scope>NUCLEOTIDE SEQUENCE [LARGE SCALE GENOMIC DNA]</scope>
    <source>
        <strain evidence="13">Msz</strain>
    </source>
</reference>
<dbReference type="Gene3D" id="3.40.50.620">
    <property type="entry name" value="HUPs"/>
    <property type="match status" value="1"/>
</dbReference>
<evidence type="ECO:0000256" key="4">
    <source>
        <dbReference type="ARBA" id="ARBA00022642"/>
    </source>
</evidence>
<evidence type="ECO:0000256" key="2">
    <source>
        <dbReference type="ARBA" id="ARBA00005019"/>
    </source>
</evidence>
<evidence type="ECO:0000256" key="10">
    <source>
        <dbReference type="ARBA" id="ARBA00048721"/>
    </source>
</evidence>
<comment type="catalytic activity">
    <reaction evidence="10 11">
        <text>nicotinate beta-D-ribonucleotide + ATP + H(+) = deamido-NAD(+) + diphosphate</text>
        <dbReference type="Rhea" id="RHEA:22860"/>
        <dbReference type="ChEBI" id="CHEBI:15378"/>
        <dbReference type="ChEBI" id="CHEBI:30616"/>
        <dbReference type="ChEBI" id="CHEBI:33019"/>
        <dbReference type="ChEBI" id="CHEBI:57502"/>
        <dbReference type="ChEBI" id="CHEBI:58437"/>
        <dbReference type="EC" id="2.7.7.18"/>
    </reaction>
</comment>
<keyword evidence="14" id="KW-1185">Reference proteome</keyword>
<keyword evidence="8 11" id="KW-0067">ATP-binding</keyword>
<evidence type="ECO:0000256" key="1">
    <source>
        <dbReference type="ARBA" id="ARBA00002324"/>
    </source>
</evidence>
<dbReference type="CDD" id="cd02165">
    <property type="entry name" value="NMNAT"/>
    <property type="match status" value="1"/>
</dbReference>
<evidence type="ECO:0000256" key="5">
    <source>
        <dbReference type="ARBA" id="ARBA00022679"/>
    </source>
</evidence>
<dbReference type="HAMAP" id="MF_00244">
    <property type="entry name" value="NaMN_adenylyltr"/>
    <property type="match status" value="1"/>
</dbReference>
<sequence length="211" mass="24215">MIGIYGGTFDPIHYGHLRTALEVKEAVGLDEVRFVPCRLPPHRAAPEADPERRLRMLEIALQDAEPGFRIDTRELNRPGPSYMVDTLGSIRKEIGARPLCLIVGMDAFLGLPYWHRWRELFDLAHLVVMRRPGTASDVLGELEPYFRERRTDQKGTLSHQPSGSIYFVDVTQLDISATRIREIFKTGKSARYLIPEPLRRFILDQRLYLSS</sequence>
<accession>A0ABM9I6T9</accession>
<dbReference type="PANTHER" id="PTHR39321:SF3">
    <property type="entry name" value="PHOSPHOPANTETHEINE ADENYLYLTRANSFERASE"/>
    <property type="match status" value="1"/>
</dbReference>
<comment type="function">
    <text evidence="1 11">Catalyzes the reversible adenylation of nicotinate mononucleotide (NaMN) to nicotinic acid adenine dinucleotide (NaAD).</text>
</comment>
<evidence type="ECO:0000256" key="3">
    <source>
        <dbReference type="ARBA" id="ARBA00009014"/>
    </source>
</evidence>
<evidence type="ECO:0000256" key="6">
    <source>
        <dbReference type="ARBA" id="ARBA00022695"/>
    </source>
</evidence>
<dbReference type="InterPro" id="IPR004821">
    <property type="entry name" value="Cyt_trans-like"/>
</dbReference>
<comment type="similarity">
    <text evidence="3 11">Belongs to the NadD family.</text>
</comment>
<dbReference type="EMBL" id="OX458333">
    <property type="protein sequence ID" value="CAI8929244.1"/>
    <property type="molecule type" value="Genomic_DNA"/>
</dbReference>
<name>A0ABM9I6T9_9GAMM</name>
<dbReference type="Proteomes" id="UP001162030">
    <property type="component" value="Chromosome"/>
</dbReference>
<evidence type="ECO:0000256" key="11">
    <source>
        <dbReference type="HAMAP-Rule" id="MF_00244"/>
    </source>
</evidence>
<evidence type="ECO:0000313" key="13">
    <source>
        <dbReference type="EMBL" id="CAI8929244.1"/>
    </source>
</evidence>
<feature type="domain" description="Cytidyltransferase-like" evidence="12">
    <location>
        <begin position="4"/>
        <end position="182"/>
    </location>
</feature>
<dbReference type="SUPFAM" id="SSF52374">
    <property type="entry name" value="Nucleotidylyl transferase"/>
    <property type="match status" value="1"/>
</dbReference>
<proteinExistence type="inferred from homology"/>
<evidence type="ECO:0000256" key="9">
    <source>
        <dbReference type="ARBA" id="ARBA00023027"/>
    </source>
</evidence>
<dbReference type="GO" id="GO:0004515">
    <property type="term" value="F:nicotinate-nucleotide adenylyltransferase activity"/>
    <property type="evidence" value="ECO:0007669"/>
    <property type="project" value="UniProtKB-EC"/>
</dbReference>
<dbReference type="NCBIfam" id="TIGR00482">
    <property type="entry name" value="nicotinate (nicotinamide) nucleotide adenylyltransferase"/>
    <property type="match status" value="1"/>
</dbReference>
<gene>
    <name evidence="11 13" type="primary">nadD</name>
    <name evidence="13" type="ORF">MSZNOR_4002</name>
</gene>
<dbReference type="EC" id="2.7.7.18" evidence="11"/>
<keyword evidence="7 11" id="KW-0547">Nucleotide-binding</keyword>
<comment type="pathway">
    <text evidence="2 11">Cofactor biosynthesis; NAD(+) biosynthesis; deamido-NAD(+) from nicotinate D-ribonucleotide: step 1/1.</text>
</comment>
<dbReference type="InterPro" id="IPR005248">
    <property type="entry name" value="NadD/NMNAT"/>
</dbReference>
<keyword evidence="6 11" id="KW-0548">Nucleotidyltransferase</keyword>
<dbReference type="RefSeq" id="WP_026609481.1">
    <property type="nucleotide sequence ID" value="NZ_OX458333.1"/>
</dbReference>
<dbReference type="NCBIfam" id="TIGR00125">
    <property type="entry name" value="cyt_tran_rel"/>
    <property type="match status" value="1"/>
</dbReference>
<protein>
    <recommendedName>
        <fullName evidence="11">Probable nicotinate-nucleotide adenylyltransferase</fullName>
        <ecNumber evidence="11">2.7.7.18</ecNumber>
    </recommendedName>
    <alternativeName>
        <fullName evidence="11">Deamido-NAD(+) diphosphorylase</fullName>
    </alternativeName>
    <alternativeName>
        <fullName evidence="11">Deamido-NAD(+) pyrophosphorylase</fullName>
    </alternativeName>
    <alternativeName>
        <fullName evidence="11">Nicotinate mononucleotide adenylyltransferase</fullName>
        <shortName evidence="11">NaMN adenylyltransferase</shortName>
    </alternativeName>
</protein>
<dbReference type="InterPro" id="IPR014729">
    <property type="entry name" value="Rossmann-like_a/b/a_fold"/>
</dbReference>